<evidence type="ECO:0000256" key="1">
    <source>
        <dbReference type="SAM" id="MobiDB-lite"/>
    </source>
</evidence>
<reference evidence="2" key="1">
    <citation type="submission" date="2018-11" db="EMBL/GenBank/DDBJ databases">
        <authorList>
            <consortium name="Pathogen Informatics"/>
        </authorList>
    </citation>
    <scope>NUCLEOTIDE SEQUENCE</scope>
</reference>
<dbReference type="AlphaFoldDB" id="A0A3S5CN93"/>
<keyword evidence="3" id="KW-1185">Reference proteome</keyword>
<dbReference type="EMBL" id="CAAALY010248512">
    <property type="protein sequence ID" value="VEL34839.1"/>
    <property type="molecule type" value="Genomic_DNA"/>
</dbReference>
<organism evidence="2 3">
    <name type="scientific">Protopolystoma xenopodis</name>
    <dbReference type="NCBI Taxonomy" id="117903"/>
    <lineage>
        <taxon>Eukaryota</taxon>
        <taxon>Metazoa</taxon>
        <taxon>Spiralia</taxon>
        <taxon>Lophotrochozoa</taxon>
        <taxon>Platyhelminthes</taxon>
        <taxon>Monogenea</taxon>
        <taxon>Polyopisthocotylea</taxon>
        <taxon>Polystomatidea</taxon>
        <taxon>Polystomatidae</taxon>
        <taxon>Protopolystoma</taxon>
    </lineage>
</organism>
<evidence type="ECO:0000313" key="3">
    <source>
        <dbReference type="Proteomes" id="UP000784294"/>
    </source>
</evidence>
<comment type="caution">
    <text evidence="2">The sequence shown here is derived from an EMBL/GenBank/DDBJ whole genome shotgun (WGS) entry which is preliminary data.</text>
</comment>
<feature type="region of interest" description="Disordered" evidence="1">
    <location>
        <begin position="233"/>
        <end position="258"/>
    </location>
</feature>
<feature type="compositionally biased region" description="Low complexity" evidence="1">
    <location>
        <begin position="233"/>
        <end position="242"/>
    </location>
</feature>
<feature type="compositionally biased region" description="Polar residues" evidence="1">
    <location>
        <begin position="24"/>
        <end position="44"/>
    </location>
</feature>
<protein>
    <submittedName>
        <fullName evidence="2">Uncharacterized protein</fullName>
    </submittedName>
</protein>
<dbReference type="Proteomes" id="UP000784294">
    <property type="component" value="Unassembled WGS sequence"/>
</dbReference>
<name>A0A3S5CN93_9PLAT</name>
<accession>A0A3S5CN93</accession>
<feature type="region of interest" description="Disordered" evidence="1">
    <location>
        <begin position="23"/>
        <end position="44"/>
    </location>
</feature>
<evidence type="ECO:0000313" key="2">
    <source>
        <dbReference type="EMBL" id="VEL34839.1"/>
    </source>
</evidence>
<sequence>MTRRVAYSTSFITRDSNRLASGLLESQNGPCSATHSSTQPQRQLTRSVLANQEIRESTAGQATDPTSILHPVQLHDNLHMAYQARAYPIPQQSFQCQQQHQQHQFEQQTQSYTTAGNIRLVYPVSTPNTIALFQPIETNLSGGHLVSTAKNDLFYNQQQMNASFSGEPVTTNLPGPLGLPPLHLMPTVGVVPSYPSTFYSFPIYPSSLLQVQPNQQALLPRPPVFLYQQARQRPQLPQAPTAPLLPPPPPPPQPPAQQPIILQAPVKMPGPAPAPLLHVPQPFQAQSRGDPRSVVLSTQPFRPQIRLLQPRYLNDLGAQYGSSDGNCGGVGNTLTSPGQFVYAQNRVHFQMGRKTRLRKTHSSSTHALPAQRANLLPSSLLKQCQSHTEQFSQYPLQSAGSMMITPTLQPIPGRLEPGSSSPETLSTQSASTDQWFHQFQCPKFAPGLSGGQNCQLLSLSPLEQMNNTFGCFLQMPNSEGSEYLYNLVPSQQNRLSESDGYALSGHIEPTTTIPPIPNDPSREASLFCCQNIANHHAMIRSAGAPCNYNLIGPTSAVLPSAHSITSGAASLETNLSSEVSRAADSFQSASDKYFNSFSLPAHEIQLPEALPVFCPASASYESGCMDKTALILPFPPDVGIRPDCAAPGKAFTTSNYWSALSSSTVVPCPLTYPWPSSVNSLTYNDCKNLFPLDEVKPACETNLLANHKSEEEFKAFQETLRQSTCQGAAKGFDQLMADHFAVTTVASAVCDENLELFSDQFAEPQSNRELDTSNGVSSPFSGCPIGARPAELGLSPAARSVSLSCSSGADSLSSHINSLEDIMAQLAVNTKAFSPLETVR</sequence>
<proteinExistence type="predicted"/>
<feature type="compositionally biased region" description="Pro residues" evidence="1">
    <location>
        <begin position="243"/>
        <end position="257"/>
    </location>
</feature>
<gene>
    <name evidence="2" type="ORF">PXEA_LOCUS28279</name>
</gene>